<dbReference type="AlphaFoldDB" id="A0A1G8LBB0"/>
<gene>
    <name evidence="1" type="ORF">SAMN04488123_1035</name>
</gene>
<dbReference type="RefSeq" id="WP_090396425.1">
    <property type="nucleotide sequence ID" value="NZ_FNEN01000003.1"/>
</dbReference>
<protein>
    <submittedName>
        <fullName evidence="1">Uncharacterized protein</fullName>
    </submittedName>
</protein>
<dbReference type="OrthoDB" id="2970636at2"/>
<evidence type="ECO:0000313" key="1">
    <source>
        <dbReference type="EMBL" id="SDI52903.1"/>
    </source>
</evidence>
<sequence>MKVINIKDLRMKNSSIEKENKLWEFDDYFEYCLIDDYESIFDKFKVESIKIDDYFVSILESGKNYLMIALLFPKTYNVHEIVDFLDNHSFGFNEKDENGYFIDNAASIETTLLFKGMPIVVSTIGNDKIYFSIDGLTEITDSYQHYHSIVNTADASKVDVQKEMEKNQSYEPFADWDDSITLGKQTTYLDDGRYIRADVWAEDGYTFITYSFSAKGIENYSGEQLTKYLKQNGMSQKLDKDNYDFFRFTDQDSNDRLSVTIVVGEADDW</sequence>
<evidence type="ECO:0000313" key="2">
    <source>
        <dbReference type="Proteomes" id="UP000198853"/>
    </source>
</evidence>
<dbReference type="EMBL" id="FNEN01000003">
    <property type="protein sequence ID" value="SDI52903.1"/>
    <property type="molecule type" value="Genomic_DNA"/>
</dbReference>
<accession>A0A1G8LBB0</accession>
<keyword evidence="2" id="KW-1185">Reference proteome</keyword>
<dbReference type="Proteomes" id="UP000198853">
    <property type="component" value="Unassembled WGS sequence"/>
</dbReference>
<reference evidence="1 2" key="1">
    <citation type="submission" date="2016-10" db="EMBL/GenBank/DDBJ databases">
        <authorList>
            <person name="de Groot N.N."/>
        </authorList>
    </citation>
    <scope>NUCLEOTIDE SEQUENCE [LARGE SCALE GENOMIC DNA]</scope>
    <source>
        <strain evidence="1 2">DSM 21771</strain>
    </source>
</reference>
<name>A0A1G8LBB0_9BACI</name>
<organism evidence="1 2">
    <name type="scientific">Natribacillus halophilus</name>
    <dbReference type="NCBI Taxonomy" id="549003"/>
    <lineage>
        <taxon>Bacteria</taxon>
        <taxon>Bacillati</taxon>
        <taxon>Bacillota</taxon>
        <taxon>Bacilli</taxon>
        <taxon>Bacillales</taxon>
        <taxon>Bacillaceae</taxon>
        <taxon>Natribacillus</taxon>
    </lineage>
</organism>
<proteinExistence type="predicted"/>